<proteinExistence type="predicted"/>
<evidence type="ECO:0000313" key="1">
    <source>
        <dbReference type="EMBL" id="GJH22439.1"/>
    </source>
</evidence>
<accession>A0ACB5R511</accession>
<organism evidence="1 2">
    <name type="scientific">Caballeronia novacaledonica</name>
    <dbReference type="NCBI Taxonomy" id="1544861"/>
    <lineage>
        <taxon>Bacteria</taxon>
        <taxon>Pseudomonadati</taxon>
        <taxon>Pseudomonadota</taxon>
        <taxon>Betaproteobacteria</taxon>
        <taxon>Burkholderiales</taxon>
        <taxon>Burkholderiaceae</taxon>
        <taxon>Caballeronia</taxon>
    </lineage>
</organism>
<name>A0ACB5R511_9BURK</name>
<protein>
    <submittedName>
        <fullName evidence="1">Uncharacterized protein</fullName>
    </submittedName>
</protein>
<evidence type="ECO:0000313" key="2">
    <source>
        <dbReference type="Proteomes" id="UP001055013"/>
    </source>
</evidence>
<keyword evidence="2" id="KW-1185">Reference proteome</keyword>
<dbReference type="EMBL" id="BPUR01000041">
    <property type="protein sequence ID" value="GJH22439.1"/>
    <property type="molecule type" value="Genomic_DNA"/>
</dbReference>
<gene>
    <name evidence="1" type="ORF">CBA19CS22_37875</name>
</gene>
<reference evidence="1" key="1">
    <citation type="submission" date="2021-09" db="EMBL/GenBank/DDBJ databases">
        <title>Isolation and characterization of 3-chlorobenzoate degrading bacteria from soils in Shizuoka.</title>
        <authorList>
            <person name="Ifat A."/>
            <person name="Ogawa N."/>
            <person name="Kimbara K."/>
            <person name="Moriuchi R."/>
            <person name="Dohra H."/>
            <person name="Shintani M."/>
        </authorList>
    </citation>
    <scope>NUCLEOTIDE SEQUENCE</scope>
    <source>
        <strain evidence="1">19CS2-2</strain>
    </source>
</reference>
<comment type="caution">
    <text evidence="1">The sequence shown here is derived from an EMBL/GenBank/DDBJ whole genome shotgun (WGS) entry which is preliminary data.</text>
</comment>
<dbReference type="Proteomes" id="UP001055013">
    <property type="component" value="Unassembled WGS sequence"/>
</dbReference>
<sequence length="53" mass="6132">MSFNINDAHEGMNWWNGLTDELRRFWMDQAGNTGVVADAWEAFKRGECDPPDE</sequence>